<reference evidence="9" key="1">
    <citation type="submission" date="2017-02" db="UniProtKB">
        <authorList>
            <consortium name="WormBaseParasite"/>
        </authorList>
    </citation>
    <scope>IDENTIFICATION</scope>
</reference>
<evidence type="ECO:0000313" key="8">
    <source>
        <dbReference type="Proteomes" id="UP000267096"/>
    </source>
</evidence>
<dbReference type="GO" id="GO:0070008">
    <property type="term" value="F:serine-type exopeptidase activity"/>
    <property type="evidence" value="ECO:0007669"/>
    <property type="project" value="InterPro"/>
</dbReference>
<dbReference type="EMBL" id="UYRR01001739">
    <property type="protein sequence ID" value="VDK18909.1"/>
    <property type="molecule type" value="Genomic_DNA"/>
</dbReference>
<dbReference type="Proteomes" id="UP000267096">
    <property type="component" value="Unassembled WGS sequence"/>
</dbReference>
<dbReference type="PANTHER" id="PTHR11010:SF117">
    <property type="entry name" value="SERINE PROTEASE 16"/>
    <property type="match status" value="1"/>
</dbReference>
<feature type="signal peptide" evidence="6">
    <location>
        <begin position="1"/>
        <end position="20"/>
    </location>
</feature>
<dbReference type="Gene3D" id="3.40.50.1820">
    <property type="entry name" value="alpha/beta hydrolase"/>
    <property type="match status" value="1"/>
</dbReference>
<keyword evidence="8" id="KW-1185">Reference proteome</keyword>
<evidence type="ECO:0000256" key="2">
    <source>
        <dbReference type="ARBA" id="ARBA00022670"/>
    </source>
</evidence>
<evidence type="ECO:0000256" key="6">
    <source>
        <dbReference type="SAM" id="SignalP"/>
    </source>
</evidence>
<name>A0A0M3J2E5_ANISI</name>
<dbReference type="AlphaFoldDB" id="A0A0M3J2E5"/>
<gene>
    <name evidence="7" type="ORF">ASIM_LOCUS1578</name>
</gene>
<evidence type="ECO:0000313" key="9">
    <source>
        <dbReference type="WBParaSite" id="ASIM_0000170301-mRNA-1"/>
    </source>
</evidence>
<accession>A0A0M3J2E5</accession>
<evidence type="ECO:0000256" key="3">
    <source>
        <dbReference type="ARBA" id="ARBA00022729"/>
    </source>
</evidence>
<evidence type="ECO:0000256" key="1">
    <source>
        <dbReference type="ARBA" id="ARBA00011079"/>
    </source>
</evidence>
<proteinExistence type="inferred from homology"/>
<dbReference type="SUPFAM" id="SSF53474">
    <property type="entry name" value="alpha/beta-Hydrolases"/>
    <property type="match status" value="1"/>
</dbReference>
<dbReference type="WBParaSite" id="ASIM_0000170301-mRNA-1">
    <property type="protein sequence ID" value="ASIM_0000170301-mRNA-1"/>
    <property type="gene ID" value="ASIM_0000170301"/>
</dbReference>
<evidence type="ECO:0000256" key="4">
    <source>
        <dbReference type="ARBA" id="ARBA00022801"/>
    </source>
</evidence>
<protein>
    <submittedName>
        <fullName evidence="9">Peptidase_S9 domain-containing protein</fullName>
    </submittedName>
</protein>
<feature type="chain" id="PRO_5043120724" evidence="6">
    <location>
        <begin position="21"/>
        <end position="202"/>
    </location>
</feature>
<keyword evidence="3 6" id="KW-0732">Signal</keyword>
<evidence type="ECO:0000313" key="7">
    <source>
        <dbReference type="EMBL" id="VDK18909.1"/>
    </source>
</evidence>
<keyword evidence="4" id="KW-0378">Hydrolase</keyword>
<keyword evidence="2" id="KW-0645">Protease</keyword>
<evidence type="ECO:0000256" key="5">
    <source>
        <dbReference type="ARBA" id="ARBA00023180"/>
    </source>
</evidence>
<dbReference type="Pfam" id="PF05577">
    <property type="entry name" value="Peptidase_S28"/>
    <property type="match status" value="1"/>
</dbReference>
<dbReference type="InterPro" id="IPR008758">
    <property type="entry name" value="Peptidase_S28"/>
</dbReference>
<dbReference type="InterPro" id="IPR029058">
    <property type="entry name" value="AB_hydrolase_fold"/>
</dbReference>
<dbReference type="GO" id="GO:0006508">
    <property type="term" value="P:proteolysis"/>
    <property type="evidence" value="ECO:0007669"/>
    <property type="project" value="UniProtKB-KW"/>
</dbReference>
<keyword evidence="5" id="KW-0325">Glycoprotein</keyword>
<comment type="similarity">
    <text evidence="1">Belongs to the peptidase S28 family.</text>
</comment>
<sequence length="202" mass="23200">MLRNVTRQRTLLLQFVIVSAIQWLSIDCYERIEISDIGLDVLPRTTPPEVNGVKNLQRSRTLIGRSIVKQKLDHFSDNGTGHWNQWFMHRKSPSQAPDGPVFLVLGGEGAADRNWLSNQQLPHILLADQMNASIYLLEHRYYGLSRPAKDLSKPNLKYLNARQAIRDVENFVDHINRRERMTEPKWIALGGSYSGESKFSSF</sequence>
<dbReference type="GO" id="GO:0008239">
    <property type="term" value="F:dipeptidyl-peptidase activity"/>
    <property type="evidence" value="ECO:0007669"/>
    <property type="project" value="TreeGrafter"/>
</dbReference>
<organism evidence="9">
    <name type="scientific">Anisakis simplex</name>
    <name type="common">Herring worm</name>
    <dbReference type="NCBI Taxonomy" id="6269"/>
    <lineage>
        <taxon>Eukaryota</taxon>
        <taxon>Metazoa</taxon>
        <taxon>Ecdysozoa</taxon>
        <taxon>Nematoda</taxon>
        <taxon>Chromadorea</taxon>
        <taxon>Rhabditida</taxon>
        <taxon>Spirurina</taxon>
        <taxon>Ascaridomorpha</taxon>
        <taxon>Ascaridoidea</taxon>
        <taxon>Anisakidae</taxon>
        <taxon>Anisakis</taxon>
        <taxon>Anisakis simplex complex</taxon>
    </lineage>
</organism>
<dbReference type="PANTHER" id="PTHR11010">
    <property type="entry name" value="PROTEASE S28 PRO-X CARBOXYPEPTIDASE-RELATED"/>
    <property type="match status" value="1"/>
</dbReference>
<dbReference type="OrthoDB" id="1735038at2759"/>
<reference evidence="7 8" key="2">
    <citation type="submission" date="2018-11" db="EMBL/GenBank/DDBJ databases">
        <authorList>
            <consortium name="Pathogen Informatics"/>
        </authorList>
    </citation>
    <scope>NUCLEOTIDE SEQUENCE [LARGE SCALE GENOMIC DNA]</scope>
</reference>